<name>A0ABS3G3Z9_9FLAO</name>
<accession>A0ABS3G3Z9</accession>
<dbReference type="EMBL" id="JAFLNL010000004">
    <property type="protein sequence ID" value="MBO0354149.1"/>
    <property type="molecule type" value="Genomic_DNA"/>
</dbReference>
<reference evidence="1 2" key="1">
    <citation type="submission" date="2021-03" db="EMBL/GenBank/DDBJ databases">
        <title>Muricauda lutimaris sp. nov. and Muricauda ruestringensis sp. nov, two marine members of the Flavobacteriaceae isolated from deep sea sediments of Western Pacific.</title>
        <authorList>
            <person name="Zhao S."/>
            <person name="Liu R."/>
        </authorList>
    </citation>
    <scope>NUCLEOTIDE SEQUENCE [LARGE SCALE GENOMIC DNA]</scope>
    <source>
        <strain evidence="1 2">BC31-1-A7</strain>
    </source>
</reference>
<dbReference type="Proteomes" id="UP000664044">
    <property type="component" value="Unassembled WGS sequence"/>
</dbReference>
<dbReference type="RefSeq" id="WP_207033007.1">
    <property type="nucleotide sequence ID" value="NZ_JAFLNL010000004.1"/>
</dbReference>
<gene>
    <name evidence="1" type="ORF">J0656_08980</name>
</gene>
<comment type="caution">
    <text evidence="1">The sequence shown here is derived from an EMBL/GenBank/DDBJ whole genome shotgun (WGS) entry which is preliminary data.</text>
</comment>
<sequence length="206" mass="22988">MKFIKTSLLFIVVLYLTGCASNYKTIQPRGINYISTNENDGISLQYRYDLLDKKYEKKEEKNGVKLVAIKITNNSDQDLIFGKDVTLEYENGNGVYIMENEKVFKTLKQSPASFLWYLLLTPLNLYTTKTNSYGLPEQTSSTPIGLILGPGLAGGNMIAAGSANKKLKAELLEYNISGTVIEKGETKYGLIGIRTDTYDALKLKIQ</sequence>
<evidence type="ECO:0000313" key="2">
    <source>
        <dbReference type="Proteomes" id="UP000664044"/>
    </source>
</evidence>
<evidence type="ECO:0000313" key="1">
    <source>
        <dbReference type="EMBL" id="MBO0354149.1"/>
    </source>
</evidence>
<keyword evidence="2" id="KW-1185">Reference proteome</keyword>
<organism evidence="1 2">
    <name type="scientific">Flagellimonas aurea</name>
    <dbReference type="NCBI Taxonomy" id="2915619"/>
    <lineage>
        <taxon>Bacteria</taxon>
        <taxon>Pseudomonadati</taxon>
        <taxon>Bacteroidota</taxon>
        <taxon>Flavobacteriia</taxon>
        <taxon>Flavobacteriales</taxon>
        <taxon>Flavobacteriaceae</taxon>
        <taxon>Flagellimonas</taxon>
    </lineage>
</organism>
<evidence type="ECO:0008006" key="3">
    <source>
        <dbReference type="Google" id="ProtNLM"/>
    </source>
</evidence>
<protein>
    <recommendedName>
        <fullName evidence="3">Lipoprotein</fullName>
    </recommendedName>
</protein>
<proteinExistence type="predicted"/>